<comment type="caution">
    <text evidence="5">The sequence shown here is derived from an EMBL/GenBank/DDBJ whole genome shotgun (WGS) entry which is preliminary data.</text>
</comment>
<dbReference type="PANTHER" id="PTHR43199:SF1">
    <property type="entry name" value="GLUTATHIONE HYDROLASE PROENZYME"/>
    <property type="match status" value="1"/>
</dbReference>
<dbReference type="Pfam" id="PF01019">
    <property type="entry name" value="G_glu_transpept"/>
    <property type="match status" value="1"/>
</dbReference>
<reference evidence="6" key="1">
    <citation type="submission" date="2023-08" db="EMBL/GenBank/DDBJ databases">
        <title>Rhodospirillaceae gen. nov., a novel taxon isolated from the Yangtze River Yuezi River estuary sludge.</title>
        <authorList>
            <person name="Ruan L."/>
        </authorList>
    </citation>
    <scope>NUCLEOTIDE SEQUENCE [LARGE SCALE GENOMIC DNA]</scope>
    <source>
        <strain evidence="6">R-7</strain>
    </source>
</reference>
<evidence type="ECO:0000256" key="1">
    <source>
        <dbReference type="ARBA" id="ARBA00009381"/>
    </source>
</evidence>
<evidence type="ECO:0000313" key="6">
    <source>
        <dbReference type="Proteomes" id="UP001230156"/>
    </source>
</evidence>
<dbReference type="EC" id="2.3.2.2" evidence="5"/>
<evidence type="ECO:0000256" key="4">
    <source>
        <dbReference type="ARBA" id="ARBA00023145"/>
    </source>
</evidence>
<keyword evidence="6" id="KW-1185">Reference proteome</keyword>
<evidence type="ECO:0000313" key="5">
    <source>
        <dbReference type="EMBL" id="MDQ7251518.1"/>
    </source>
</evidence>
<dbReference type="PANTHER" id="PTHR43199">
    <property type="entry name" value="GLUTATHIONE HYDROLASE"/>
    <property type="match status" value="1"/>
</dbReference>
<dbReference type="Gene3D" id="3.60.20.40">
    <property type="match status" value="1"/>
</dbReference>
<dbReference type="InterPro" id="IPR051792">
    <property type="entry name" value="GGT_bact"/>
</dbReference>
<gene>
    <name evidence="5" type="ORF">Q8A70_27780</name>
</gene>
<evidence type="ECO:0000256" key="3">
    <source>
        <dbReference type="ARBA" id="ARBA00022801"/>
    </source>
</evidence>
<dbReference type="EMBL" id="JAUYVI010000012">
    <property type="protein sequence ID" value="MDQ7251518.1"/>
    <property type="molecule type" value="Genomic_DNA"/>
</dbReference>
<name>A0ABU0YXZ4_9PROT</name>
<accession>A0ABU0YXZ4</accession>
<dbReference type="SUPFAM" id="SSF56235">
    <property type="entry name" value="N-terminal nucleophile aminohydrolases (Ntn hydrolases)"/>
    <property type="match status" value="1"/>
</dbReference>
<dbReference type="GO" id="GO:0103068">
    <property type="term" value="F:leukotriene C4 gamma-glutamyl transferase activity"/>
    <property type="evidence" value="ECO:0007669"/>
    <property type="project" value="UniProtKB-EC"/>
</dbReference>
<protein>
    <submittedName>
        <fullName evidence="5">Gamma-glutamyltransferase</fullName>
        <ecNumber evidence="5">2.3.2.2</ecNumber>
    </submittedName>
</protein>
<sequence>MQAPLVPTSVIYRKPAVESGGGVVAAQSRDAAAAGARILAAGGHAVDAAVATSLALGATEPWMSGLGGGGFATLWDAERREIRCLDFGMVAPAALDPADYPLTGKPTEEGFFGWPGVVDDRNIMGPYSIAIPGLLAGLGLAHKTFGRLPWSDLAQPAIALADRGLTLDWYGAVSIAVEGKLLAKFEETRKTYLSEGRVPAPSDDGAATFLKLGRLRETLRQLATDGPDAFYAGAVGRDLIKDLGALGCRLSQQDLTDYRARFIDPVEVAYRDARIFAPSGLTAGPTLARVLEGWSKNLPPAGDAPEAAHYRAYAMGLDQAYRDRLANMGEQKKEPRETCTSHFNVVDRQGNVVAWTQTLLSRFGSFVMSPSTGILMNNGVMWFDPVPGKPNSMRGGAKPLSNMCPTVALSDRLGAVGLGASGGRKIMPAVAQLLSFLVDFGLDLDAAIHTPRIDVSGAGIARVDRRLGDETLRGIAGSMTAEFTDLAPYPAQFANPSAVQALPDRKFRGAADLASAWSGAVSETDVAKLA</sequence>
<dbReference type="InterPro" id="IPR043137">
    <property type="entry name" value="GGT_ssub_C"/>
</dbReference>
<keyword evidence="5" id="KW-0012">Acyltransferase</keyword>
<organism evidence="5 6">
    <name type="scientific">Dongia sedimenti</name>
    <dbReference type="NCBI Taxonomy" id="3064282"/>
    <lineage>
        <taxon>Bacteria</taxon>
        <taxon>Pseudomonadati</taxon>
        <taxon>Pseudomonadota</taxon>
        <taxon>Alphaproteobacteria</taxon>
        <taxon>Rhodospirillales</taxon>
        <taxon>Dongiaceae</taxon>
        <taxon>Dongia</taxon>
    </lineage>
</organism>
<keyword evidence="2 5" id="KW-0808">Transferase</keyword>
<dbReference type="Proteomes" id="UP001230156">
    <property type="component" value="Unassembled WGS sequence"/>
</dbReference>
<evidence type="ECO:0000256" key="2">
    <source>
        <dbReference type="ARBA" id="ARBA00022679"/>
    </source>
</evidence>
<keyword evidence="4" id="KW-0865">Zymogen</keyword>
<comment type="similarity">
    <text evidence="1">Belongs to the gamma-glutamyltransferase family.</text>
</comment>
<dbReference type="PRINTS" id="PR01210">
    <property type="entry name" value="GGTRANSPTASE"/>
</dbReference>
<dbReference type="InterPro" id="IPR029055">
    <property type="entry name" value="Ntn_hydrolases_N"/>
</dbReference>
<keyword evidence="3" id="KW-0378">Hydrolase</keyword>
<dbReference type="RefSeq" id="WP_379961964.1">
    <property type="nucleotide sequence ID" value="NZ_JAUYVI010000012.1"/>
</dbReference>
<proteinExistence type="inferred from homology"/>